<feature type="compositionally biased region" description="Basic and acidic residues" evidence="1">
    <location>
        <begin position="1686"/>
        <end position="1700"/>
    </location>
</feature>
<dbReference type="EMBL" id="JWIN03000003">
    <property type="protein sequence ID" value="KAB1280951.1"/>
    <property type="molecule type" value="Genomic_DNA"/>
</dbReference>
<evidence type="ECO:0000313" key="2">
    <source>
        <dbReference type="EMBL" id="KAB1280951.1"/>
    </source>
</evidence>
<feature type="compositionally biased region" description="Polar residues" evidence="1">
    <location>
        <begin position="1164"/>
        <end position="1174"/>
    </location>
</feature>
<feature type="region of interest" description="Disordered" evidence="1">
    <location>
        <begin position="1985"/>
        <end position="2013"/>
    </location>
</feature>
<name>A0A5N4EBU7_CAMDR</name>
<feature type="region of interest" description="Disordered" evidence="1">
    <location>
        <begin position="1151"/>
        <end position="1174"/>
    </location>
</feature>
<gene>
    <name evidence="2" type="ORF">Cadr_000004877</name>
</gene>
<feature type="region of interest" description="Disordered" evidence="1">
    <location>
        <begin position="1298"/>
        <end position="1328"/>
    </location>
</feature>
<evidence type="ECO:0000256" key="1">
    <source>
        <dbReference type="SAM" id="MobiDB-lite"/>
    </source>
</evidence>
<keyword evidence="3" id="KW-1185">Reference proteome</keyword>
<proteinExistence type="predicted"/>
<feature type="region of interest" description="Disordered" evidence="1">
    <location>
        <begin position="75"/>
        <end position="126"/>
    </location>
</feature>
<feature type="compositionally biased region" description="Low complexity" evidence="1">
    <location>
        <begin position="1998"/>
        <end position="2008"/>
    </location>
</feature>
<feature type="compositionally biased region" description="Basic and acidic residues" evidence="1">
    <location>
        <begin position="2902"/>
        <end position="2913"/>
    </location>
</feature>
<feature type="region of interest" description="Disordered" evidence="1">
    <location>
        <begin position="241"/>
        <end position="260"/>
    </location>
</feature>
<feature type="region of interest" description="Disordered" evidence="1">
    <location>
        <begin position="736"/>
        <end position="773"/>
    </location>
</feature>
<feature type="region of interest" description="Disordered" evidence="1">
    <location>
        <begin position="623"/>
        <end position="646"/>
    </location>
</feature>
<feature type="compositionally biased region" description="Basic and acidic residues" evidence="1">
    <location>
        <begin position="1808"/>
        <end position="1823"/>
    </location>
</feature>
<feature type="compositionally biased region" description="Basic and acidic residues" evidence="1">
    <location>
        <begin position="75"/>
        <end position="87"/>
    </location>
</feature>
<feature type="compositionally biased region" description="Polar residues" evidence="1">
    <location>
        <begin position="1619"/>
        <end position="1631"/>
    </location>
</feature>
<feature type="region of interest" description="Disordered" evidence="1">
    <location>
        <begin position="1614"/>
        <end position="1785"/>
    </location>
</feature>
<comment type="caution">
    <text evidence="2">The sequence shown here is derived from an EMBL/GenBank/DDBJ whole genome shotgun (WGS) entry which is preliminary data.</text>
</comment>
<accession>A0A5N4EBU7</accession>
<feature type="region of interest" description="Disordered" evidence="1">
    <location>
        <begin position="315"/>
        <end position="372"/>
    </location>
</feature>
<feature type="region of interest" description="Disordered" evidence="1">
    <location>
        <begin position="1105"/>
        <end position="1137"/>
    </location>
</feature>
<feature type="region of interest" description="Disordered" evidence="1">
    <location>
        <begin position="2677"/>
        <end position="2710"/>
    </location>
</feature>
<feature type="compositionally biased region" description="Gly residues" evidence="1">
    <location>
        <begin position="1652"/>
        <end position="1661"/>
    </location>
</feature>
<feature type="region of interest" description="Disordered" evidence="1">
    <location>
        <begin position="923"/>
        <end position="952"/>
    </location>
</feature>
<feature type="region of interest" description="Disordered" evidence="1">
    <location>
        <begin position="2211"/>
        <end position="2232"/>
    </location>
</feature>
<organism evidence="2 3">
    <name type="scientific">Camelus dromedarius</name>
    <name type="common">Dromedary</name>
    <name type="synonym">Arabian camel</name>
    <dbReference type="NCBI Taxonomy" id="9838"/>
    <lineage>
        <taxon>Eukaryota</taxon>
        <taxon>Metazoa</taxon>
        <taxon>Chordata</taxon>
        <taxon>Craniata</taxon>
        <taxon>Vertebrata</taxon>
        <taxon>Euteleostomi</taxon>
        <taxon>Mammalia</taxon>
        <taxon>Eutheria</taxon>
        <taxon>Laurasiatheria</taxon>
        <taxon>Artiodactyla</taxon>
        <taxon>Tylopoda</taxon>
        <taxon>Camelidae</taxon>
        <taxon>Camelus</taxon>
    </lineage>
</organism>
<dbReference type="Proteomes" id="UP000299084">
    <property type="component" value="Unassembled WGS sequence"/>
</dbReference>
<feature type="compositionally biased region" description="Polar residues" evidence="1">
    <location>
        <begin position="1308"/>
        <end position="1323"/>
    </location>
</feature>
<sequence>MGKHGPQRARTSTATPPALSAPRSFITFIVYTLLEEWRWWEEAREVNALGMRATRGQCWPQTAWLCVKRVKEEAREGKGNGEMEKGGPKTGTDQKSQRSRARRTPQLPSKDRRRGVGTTSEAFKARPPLSGSLRECLSHNRDLSSFQEAPFYCILLANWAVGRAKMTSPYEGKERPKGPGKLSDAVRFISPPITAVAPAFWGPTEVHSLLPLPPWDCSYGFCCATRKRGCLTQPRHTPHTPLRCPGTHPTKGGRGRPVQAKQHNQFHPSVPTLPLWAPAAAPGSDCRDVSLSCVMVPSLSPDSQIEASALPLTHSGALAKSPPHTGPQHQSHPSKGPNPNPRCKQMPGHGAWNLHYEPTEPNPWAKGPQLPSQQPRFHDSLEQVLNSLSHFLTRPTGIATEGSMQDQGEAQTLPSSQITTPGTPKKAWHIKGVACMLNERTNVKARSLREQPNPLSTLKCDTGVHSQQQHWGPVTRGVQEAPASSVLHGCRLPIGAEMLIPHASFLTDRVCRLPAGPMEGWMEPWRQNSNSLEKHPAGCLARWDPSSHPGLEPVSSPDLLPPHSSLQLTATLPAPPRLLGLPPPYQGRNQPRLGQVVERQSVREGFLEEKLSFEGWGCPSWEGSRSGSDWRRAARQGQAETQPLRVEAASPYPAHQTEKEPEVSSLLSPAKFIHAPAPTKHSASLPTGFEGTQGSSVGLGWRGTAVLHLEAALINKRRGATITACVVPTNTKQVQRESISSAGSAAKNIKHHTREKTPPYTGAPNSTATPPLSSLRNTLAATHHHRQHSKLTVKAFTARATKTHLDLTSSIALVPAYPRVQGNLDPEQMGADPRRAVSGDMVHPIWFSTPPVPTPHHMIHSRPGAAHSGFPSPLGPAFSTPPHPPQLEPDTRDSGREMLQPSMALGLTLVWLWKRRPEVRSLRQHQSLRGRPWGEPQSPHLQNGDSHPVLPTPGGPCWAGPSLLQKSYLSSWLTGGLFSKCGERPLVPLHLLIRTPVALVLYAFDWIRLHPPNLPHRSKTTHCQLPPPCLCRHACLECPRAFPVALQIYRQGSCSVLCFLEGMVPALLQQPPPHRLMSCLNGPEPTSGAQADLSTGSFIQRMTTRHVDTPRPKGPGARASTCVHSPQDAGLRPPRRGRLSCHRAEGALEIDSPSTVGTDPRTGSAHSPTLNGLLVPTTSPEAGERLETQECICGLLFKHLVRSQSALLLPSEPGPHGKWAETSNLTERGLLFPSAGRLPPLAELLGQLSTYSMQGPGPPLHASHASHVSHARPAPPVKLTWKGTCWFCFLHTPLPPHSPQHTKLVPHSESQSASSGRTSNSHISHLPSGINPGPRVMRCFFRPAADRNQEFSPQSLWDPGTGQIFSLALGLTDIQVRGGTASSTCISASDIIPMVVGAEKEISQGTWLIQGCTGTARRTSFRPSSNQLNLLAHHWTGPRQLSQPLYLTDQQGMRHCLPVFSATELEEISGPGKKSLVSSSSPPAGSLLLCTILGRKPTPGGNPSSGLRTQPGHICQPLFTHSHVLISCQLPLLASAPPPEHSDTVASEVFSTQHLVSLGLAPSLAKDHVRDPCTGAFSMFGPASSALLPIIVGCEGATLDLSCSVCTMKEERLKEESSGSRSHTLNPQDSLPSPYLGPAPLCLPQEFRLGTAGPGPEGGRLQGQEEGWGEAGATSLKGPDGAGGRAHRENQRTEATDSAHHPLVPNTVPPKRTGPSRDRAHPLGNPALPGRMLDGMASRISSLPESLGILPQDKRGGWGLGKKRERQLERPQRQRGMRRPPRGPCDLSHPICLSACHLHLIPITSHKSPQEPREDEGLAREQDGDPAEAEILAVTADTSAHGHRHCAKLFKHRVLLESMGPRCNAVSALILDQDSGQRGPAAYPTQALQGPQNQNSIVECEKGPTLSQHHSGHEPFIFTSGMGRLSHNARWDRGMYRETRSNGILLPLGANSRNDSAPPTLKGQPGTAGLGGFLICVAGADDDNGEVGGDNHMTAGVPTSSPTSSNSSRELPPRALWHQHSSPSLTGLAHQPRPSVSVLFAGGCGLRKEPVGLLEASLALAAPPALHVCTVSASTTPLLCLIPHPHLTLQLLAHNRHTIPTAGGALGSQTLHQLPGAALQLALAAAGSMPGDGCGSFLTKCTSSGLGGQGEEQGLCLYTEPAHVCPGCSPAFVTEVSGSPAPGHCIGDGGTQPLRLLLHGSSCPLEGRLKHMDQTGPRTSLSPHSNELPGRNSAHRRRHLHQHMITWEIPPGSGSPSQTAGTVYPVETVPLAPNTEGWICPKDRATQPEITPQWDMSRHVVDLSARPAGPDHTLLCMGWGGEGHGIRGREGEKLGVINPGQKNAPRCPPGLFLEHKLLGQQDSLPGQQCPWESKASTLTCHSSSMTSGPLWPTPCLALLLSLHCDPAPGPAIPILRNPLLLSNPISPTDLDSLQPSEQPGVKSQIQEQKLTLNRGCLRTLTPLDGEPARKPPPVRTACQSSSSDLPWILSAQVVGVYGEEGPAKLLKAFALAASTAQNTFPPKGDAVLISQASARVPPQRETFRTVLSDAAHDIHHKSSGLGPAHCCVPLSKHRKWALNIGRVRETLPEVSRTMNIWCQWASDKALDLRAAAPRQGSSDLPCSQVTRWGPYLSLVGAGEWRQGGGRQAECQAAAKQNLHQDLTGRDHAALTDGEQQLTRTCSGNPGGQSKALSPGCQPPEPSSLTTGLPRLPQSQTEIMTPSTKPDRQGSPTVVSVILSTALCAPLRRQSWPQRVNCHLAELGFQPGYFSALNYIQALGDSATQHSPERERLIHSSFYSKTPQDPILGLTSLSLRTLAETLSDSVKTKVAGSGRTRIWIPALAQWPFSFNWGAQEEGGAQEGPGVLQIPASRPKRGPSCLRAHPPRAHRTHMDLPVNPSRHQGPEPKNGHPEPQRAPAAKLVQGYTAKRGRQDLNLGLLPDHQAQCFHPGACASTPRLGLGQEVLKPQGGTTHSILPMRLGGKPSHPPQDLPTPSNPPLMGKELIHSLLIHQPQDVLILMTGWPLPRMPFLIELSAARAVWTLPLHWPSSLAICFSQDRSRACSNLQS</sequence>
<feature type="region of interest" description="Disordered" evidence="1">
    <location>
        <begin position="1804"/>
        <end position="1824"/>
    </location>
</feature>
<feature type="compositionally biased region" description="Polar residues" evidence="1">
    <location>
        <begin position="2216"/>
        <end position="2225"/>
    </location>
</feature>
<feature type="region of interest" description="Disordered" evidence="1">
    <location>
        <begin position="855"/>
        <end position="894"/>
    </location>
</feature>
<reference evidence="2 3" key="1">
    <citation type="journal article" date="2019" name="Mol. Ecol. Resour.">
        <title>Improving Illumina assemblies with Hi-C and long reads: an example with the North African dromedary.</title>
        <authorList>
            <person name="Elbers J.P."/>
            <person name="Rogers M.F."/>
            <person name="Perelman P.L."/>
            <person name="Proskuryakova A.A."/>
            <person name="Serdyukova N.A."/>
            <person name="Johnson W.E."/>
            <person name="Horin P."/>
            <person name="Corander J."/>
            <person name="Murphy D."/>
            <person name="Burger P.A."/>
        </authorList>
    </citation>
    <scope>NUCLEOTIDE SEQUENCE [LARGE SCALE GENOMIC DNA]</scope>
    <source>
        <strain evidence="2">Drom800</strain>
        <tissue evidence="2">Blood</tissue>
    </source>
</reference>
<feature type="region of interest" description="Disordered" evidence="1">
    <location>
        <begin position="2853"/>
        <end position="2919"/>
    </location>
</feature>
<feature type="compositionally biased region" description="Polar residues" evidence="1">
    <location>
        <begin position="763"/>
        <end position="773"/>
    </location>
</feature>
<protein>
    <submittedName>
        <fullName evidence="2">Uncharacterized protein</fullName>
    </submittedName>
</protein>
<evidence type="ECO:0000313" key="3">
    <source>
        <dbReference type="Proteomes" id="UP000299084"/>
    </source>
</evidence>